<reference evidence="3" key="2">
    <citation type="submission" date="2017-02" db="UniProtKB">
        <authorList>
            <consortium name="WormBaseParasite"/>
        </authorList>
    </citation>
    <scope>IDENTIFICATION</scope>
</reference>
<keyword evidence="2" id="KW-1185">Reference proteome</keyword>
<dbReference type="Proteomes" id="UP000035642">
    <property type="component" value="Unassembled WGS sequence"/>
</dbReference>
<dbReference type="AlphaFoldDB" id="A0A0K0D416"/>
<reference evidence="2" key="1">
    <citation type="submission" date="2012-09" db="EMBL/GenBank/DDBJ databases">
        <authorList>
            <person name="Martin A.A."/>
        </authorList>
    </citation>
    <scope>NUCLEOTIDE SEQUENCE</scope>
</reference>
<evidence type="ECO:0000313" key="2">
    <source>
        <dbReference type="Proteomes" id="UP000035642"/>
    </source>
</evidence>
<protein>
    <submittedName>
        <fullName evidence="3">Uncharacterized protein</fullName>
    </submittedName>
</protein>
<feature type="region of interest" description="Disordered" evidence="1">
    <location>
        <begin position="23"/>
        <end position="78"/>
    </location>
</feature>
<sequence length="96" mass="10321">MELGTAQLTLGYAEVTKRAFDSSSSFYETAGRAPSPTPLTPPTSPLPELPPSPTSAPPPPTSNLPDPPPRYQSLSRDDIGRYVATKAFYKEVNNTN</sequence>
<evidence type="ECO:0000313" key="3">
    <source>
        <dbReference type="WBParaSite" id="ACAC_0000481101-mRNA-1"/>
    </source>
</evidence>
<feature type="compositionally biased region" description="Pro residues" evidence="1">
    <location>
        <begin position="35"/>
        <end position="70"/>
    </location>
</feature>
<accession>A0A0K0D416</accession>
<name>A0A0K0D416_ANGCA</name>
<dbReference type="WBParaSite" id="ACAC_0000481101-mRNA-1">
    <property type="protein sequence ID" value="ACAC_0000481101-mRNA-1"/>
    <property type="gene ID" value="ACAC_0000481101"/>
</dbReference>
<evidence type="ECO:0000256" key="1">
    <source>
        <dbReference type="SAM" id="MobiDB-lite"/>
    </source>
</evidence>
<organism evidence="2 3">
    <name type="scientific">Angiostrongylus cantonensis</name>
    <name type="common">Rat lungworm</name>
    <dbReference type="NCBI Taxonomy" id="6313"/>
    <lineage>
        <taxon>Eukaryota</taxon>
        <taxon>Metazoa</taxon>
        <taxon>Ecdysozoa</taxon>
        <taxon>Nematoda</taxon>
        <taxon>Chromadorea</taxon>
        <taxon>Rhabditida</taxon>
        <taxon>Rhabditina</taxon>
        <taxon>Rhabditomorpha</taxon>
        <taxon>Strongyloidea</taxon>
        <taxon>Metastrongylidae</taxon>
        <taxon>Angiostrongylus</taxon>
    </lineage>
</organism>
<proteinExistence type="predicted"/>